<feature type="compositionally biased region" description="Pro residues" evidence="1">
    <location>
        <begin position="135"/>
        <end position="192"/>
    </location>
</feature>
<dbReference type="EMBL" id="MCGE01000009">
    <property type="protein sequence ID" value="ORZ18155.1"/>
    <property type="molecule type" value="Genomic_DNA"/>
</dbReference>
<feature type="compositionally biased region" description="Polar residues" evidence="1">
    <location>
        <begin position="87"/>
        <end position="99"/>
    </location>
</feature>
<dbReference type="OrthoDB" id="2430277at2759"/>
<protein>
    <recommendedName>
        <fullName evidence="2">WH2 domain-containing protein</fullName>
    </recommendedName>
</protein>
<evidence type="ECO:0000259" key="2">
    <source>
        <dbReference type="PROSITE" id="PS51082"/>
    </source>
</evidence>
<feature type="compositionally biased region" description="Pro residues" evidence="1">
    <location>
        <begin position="241"/>
        <end position="253"/>
    </location>
</feature>
<feature type="compositionally biased region" description="Pro residues" evidence="1">
    <location>
        <begin position="369"/>
        <end position="382"/>
    </location>
</feature>
<dbReference type="PROSITE" id="PS51082">
    <property type="entry name" value="WH2"/>
    <property type="match status" value="1"/>
</dbReference>
<feature type="compositionally biased region" description="Polar residues" evidence="1">
    <location>
        <begin position="114"/>
        <end position="130"/>
    </location>
</feature>
<evidence type="ECO:0000256" key="1">
    <source>
        <dbReference type="SAM" id="MobiDB-lite"/>
    </source>
</evidence>
<dbReference type="AlphaFoldDB" id="A0A1X2IKR2"/>
<feature type="compositionally biased region" description="Pro residues" evidence="1">
    <location>
        <begin position="304"/>
        <end position="318"/>
    </location>
</feature>
<feature type="region of interest" description="Disordered" evidence="1">
    <location>
        <begin position="1"/>
        <end position="410"/>
    </location>
</feature>
<feature type="compositionally biased region" description="Low complexity" evidence="1">
    <location>
        <begin position="231"/>
        <end position="240"/>
    </location>
</feature>
<accession>A0A1X2IKR2</accession>
<dbReference type="PRINTS" id="PR01217">
    <property type="entry name" value="PRICHEXTENSN"/>
</dbReference>
<dbReference type="STRING" id="90262.A0A1X2IKR2"/>
<dbReference type="Pfam" id="PF02205">
    <property type="entry name" value="WH2"/>
    <property type="match status" value="1"/>
</dbReference>
<dbReference type="InterPro" id="IPR003124">
    <property type="entry name" value="WH2_dom"/>
</dbReference>
<feature type="compositionally biased region" description="Low complexity" evidence="1">
    <location>
        <begin position="383"/>
        <end position="394"/>
    </location>
</feature>
<feature type="compositionally biased region" description="Pro residues" evidence="1">
    <location>
        <begin position="278"/>
        <end position="287"/>
    </location>
</feature>
<gene>
    <name evidence="3" type="ORF">BCR42DRAFT_490789</name>
</gene>
<evidence type="ECO:0000313" key="4">
    <source>
        <dbReference type="Proteomes" id="UP000193560"/>
    </source>
</evidence>
<dbReference type="GO" id="GO:0003779">
    <property type="term" value="F:actin binding"/>
    <property type="evidence" value="ECO:0007669"/>
    <property type="project" value="InterPro"/>
</dbReference>
<sequence>MDSGLLAQIQKGKSLKKAQTNDRSAPVVSGGPTKASGASPGMARPPPTMPSSHGSTNANSTAFAPTAPQLGGLFAQGMPTLRKTKGSAISTGRDTSSNAPSPPSTIPHIPPSTVRPSTFNKPLTGSNTLPRSFKAPPPIPGRSAPPIPPSPPPPPPPSSNSSIPAPPPPPPPPAPPSNSSIPPPPPPPPPTMPMSGSIHRPSAFPPAPPAHPVPGISPNHLSSIAPPLPGRSRSNSSPQRNIPPPPPPAPSSPSRPAIPVFPNRPSPNNTQHRSPGLAVPPPLPPGRPRSSSATHSQPQGTPSPSAPPIPPPPPPPVPNSETIHRPPVPPQLPIYGRPSAPSSSTTNVTPPRSPLPPPPPPTTTNVTPPRSPLPPPPPPPSGRQPTTHHQQQQPSLTEGSHGQFRFRPMSALPAPRYFQPTRHVYQSGEQHGNAYPLNLDQLG</sequence>
<feature type="compositionally biased region" description="Pro residues" evidence="1">
    <location>
        <begin position="351"/>
        <end position="362"/>
    </location>
</feature>
<reference evidence="3 4" key="1">
    <citation type="submission" date="2016-07" db="EMBL/GenBank/DDBJ databases">
        <title>Pervasive Adenine N6-methylation of Active Genes in Fungi.</title>
        <authorList>
            <consortium name="DOE Joint Genome Institute"/>
            <person name="Mondo S.J."/>
            <person name="Dannebaum R.O."/>
            <person name="Kuo R.C."/>
            <person name="Labutti K."/>
            <person name="Haridas S."/>
            <person name="Kuo A."/>
            <person name="Salamov A."/>
            <person name="Ahrendt S.R."/>
            <person name="Lipzen A."/>
            <person name="Sullivan W."/>
            <person name="Andreopoulos W.B."/>
            <person name="Clum A."/>
            <person name="Lindquist E."/>
            <person name="Daum C."/>
            <person name="Ramamoorthy G.K."/>
            <person name="Gryganskyi A."/>
            <person name="Culley D."/>
            <person name="Magnuson J.K."/>
            <person name="James T.Y."/>
            <person name="O'Malley M.A."/>
            <person name="Stajich J.E."/>
            <person name="Spatafora J.W."/>
            <person name="Visel A."/>
            <person name="Grigoriev I.V."/>
        </authorList>
    </citation>
    <scope>NUCLEOTIDE SEQUENCE [LARGE SCALE GENOMIC DNA]</scope>
    <source>
        <strain evidence="3 4">NRRL 1336</strain>
    </source>
</reference>
<feature type="compositionally biased region" description="Pro residues" evidence="1">
    <location>
        <begin position="203"/>
        <end position="212"/>
    </location>
</feature>
<evidence type="ECO:0000313" key="3">
    <source>
        <dbReference type="EMBL" id="ORZ18155.1"/>
    </source>
</evidence>
<feature type="domain" description="WH2" evidence="2">
    <location>
        <begin position="1"/>
        <end position="18"/>
    </location>
</feature>
<keyword evidence="4" id="KW-1185">Reference proteome</keyword>
<dbReference type="Proteomes" id="UP000193560">
    <property type="component" value="Unassembled WGS sequence"/>
</dbReference>
<feature type="compositionally biased region" description="Polar residues" evidence="1">
    <location>
        <begin position="50"/>
        <end position="63"/>
    </location>
</feature>
<comment type="caution">
    <text evidence="3">The sequence shown here is derived from an EMBL/GenBank/DDBJ whole genome shotgun (WGS) entry which is preliminary data.</text>
</comment>
<organism evidence="3 4">
    <name type="scientific">Absidia repens</name>
    <dbReference type="NCBI Taxonomy" id="90262"/>
    <lineage>
        <taxon>Eukaryota</taxon>
        <taxon>Fungi</taxon>
        <taxon>Fungi incertae sedis</taxon>
        <taxon>Mucoromycota</taxon>
        <taxon>Mucoromycotina</taxon>
        <taxon>Mucoromycetes</taxon>
        <taxon>Mucorales</taxon>
        <taxon>Cunninghamellaceae</taxon>
        <taxon>Absidia</taxon>
    </lineage>
</organism>
<feature type="compositionally biased region" description="Pro residues" evidence="1">
    <location>
        <begin position="100"/>
        <end position="110"/>
    </location>
</feature>
<proteinExistence type="predicted"/>
<name>A0A1X2IKR2_9FUNG</name>